<dbReference type="InParanoid" id="Q7UVM9"/>
<gene>
    <name evidence="1" type="ordered locus">RB2524</name>
</gene>
<evidence type="ECO:0000313" key="1">
    <source>
        <dbReference type="EMBL" id="CAD72693.1"/>
    </source>
</evidence>
<name>Q7UVM9_RHOBA</name>
<sequence length="115" mass="11672">MVAKIQFGPSPRDNLQVIAVGEPAEDGRSDHASVSSNEDLLGHCWEVGKGRRGSGPRGVASVGTARFLAEASVGVPGGTWPTGGLAGLADAAGCGWDAAMWTGKSFGQRGLRPLG</sequence>
<dbReference type="Proteomes" id="UP000001025">
    <property type="component" value="Chromosome"/>
</dbReference>
<protein>
    <submittedName>
        <fullName evidence="1">Uncharacterized protein</fullName>
    </submittedName>
</protein>
<evidence type="ECO:0000313" key="2">
    <source>
        <dbReference type="Proteomes" id="UP000001025"/>
    </source>
</evidence>
<dbReference type="EMBL" id="BX294137">
    <property type="protein sequence ID" value="CAD72693.1"/>
    <property type="molecule type" value="Genomic_DNA"/>
</dbReference>
<proteinExistence type="predicted"/>
<dbReference type="HOGENOM" id="CLU_2107064_0_0_0"/>
<dbReference type="AlphaFoldDB" id="Q7UVM9"/>
<keyword evidence="2" id="KW-1185">Reference proteome</keyword>
<accession>Q7UVM9</accession>
<dbReference type="EnsemblBacteria" id="CAD72693">
    <property type="protein sequence ID" value="CAD72693"/>
    <property type="gene ID" value="RB2524"/>
</dbReference>
<organism evidence="1 2">
    <name type="scientific">Rhodopirellula baltica (strain DSM 10527 / NCIMB 13988 / SH1)</name>
    <dbReference type="NCBI Taxonomy" id="243090"/>
    <lineage>
        <taxon>Bacteria</taxon>
        <taxon>Pseudomonadati</taxon>
        <taxon>Planctomycetota</taxon>
        <taxon>Planctomycetia</taxon>
        <taxon>Pirellulales</taxon>
        <taxon>Pirellulaceae</taxon>
        <taxon>Rhodopirellula</taxon>
    </lineage>
</organism>
<dbReference type="KEGG" id="rba:RB2524"/>
<reference evidence="1 2" key="1">
    <citation type="journal article" date="2003" name="Proc. Natl. Acad. Sci. U.S.A.">
        <title>Complete genome sequence of the marine planctomycete Pirellula sp. strain 1.</title>
        <authorList>
            <person name="Gloeckner F.O."/>
            <person name="Kube M."/>
            <person name="Bauer M."/>
            <person name="Teeling H."/>
            <person name="Lombardot T."/>
            <person name="Ludwig W."/>
            <person name="Gade D."/>
            <person name="Beck A."/>
            <person name="Borzym K."/>
            <person name="Heitmann K."/>
            <person name="Rabus R."/>
            <person name="Schlesner H."/>
            <person name="Amann R."/>
            <person name="Reinhardt R."/>
        </authorList>
    </citation>
    <scope>NUCLEOTIDE SEQUENCE [LARGE SCALE GENOMIC DNA]</scope>
    <source>
        <strain evidence="2">DSM 10527 / NCIMB 13988 / SH1</strain>
    </source>
</reference>